<dbReference type="PROSITE" id="PS51782">
    <property type="entry name" value="LYSM"/>
    <property type="match status" value="5"/>
</dbReference>
<dbReference type="PANTHER" id="PTHR33734">
    <property type="entry name" value="LYSM DOMAIN-CONTAINING GPI-ANCHORED PROTEIN 2"/>
    <property type="match status" value="1"/>
</dbReference>
<evidence type="ECO:0000256" key="3">
    <source>
        <dbReference type="ARBA" id="ARBA00022729"/>
    </source>
</evidence>
<gene>
    <name evidence="11" type="ORF">E2626_01340</name>
</gene>
<keyword evidence="12" id="KW-1185">Reference proteome</keyword>
<feature type="signal peptide" evidence="8">
    <location>
        <begin position="1"/>
        <end position="25"/>
    </location>
</feature>
<dbReference type="RefSeq" id="WP_134378853.1">
    <property type="nucleotide sequence ID" value="NZ_SORX01000001.1"/>
</dbReference>
<dbReference type="CDD" id="cd00118">
    <property type="entry name" value="LysM"/>
    <property type="match status" value="5"/>
</dbReference>
<evidence type="ECO:0000313" key="11">
    <source>
        <dbReference type="EMBL" id="TFE04000.1"/>
    </source>
</evidence>
<evidence type="ECO:0000256" key="1">
    <source>
        <dbReference type="ARBA" id="ARBA00007074"/>
    </source>
</evidence>
<feature type="domain" description="LysM" evidence="9">
    <location>
        <begin position="88"/>
        <end position="131"/>
    </location>
</feature>
<feature type="chain" id="PRO_5039687220" evidence="8">
    <location>
        <begin position="26"/>
        <end position="473"/>
    </location>
</feature>
<dbReference type="SUPFAM" id="SSF54001">
    <property type="entry name" value="Cysteine proteinases"/>
    <property type="match status" value="1"/>
</dbReference>
<dbReference type="Proteomes" id="UP000297776">
    <property type="component" value="Unassembled WGS sequence"/>
</dbReference>
<sequence length="473" mass="52315">MKKAVRSSLLILSTAALFTSTAATASGKEYTVKKGDTLFNISKEYNISLDQLKKLNHLKNDKISLNQNLIVIAEEEITPSVPKIQVNGIHHVKSGDTLSKIASTHNLTVNELKSLNKLNSDNIFAGQSLHINKYITTSKTYTAAMTNSAQKNLNDQSVIYEVKAGDSLSKIASQNGVTVPDLVTWNQLATKKIIPGQKLNVKFNKIAPTPPNNTPPIESDKPSAQIYTVKAGDSLSKIAALYSVTIQQLIEWNKLTSTVIYVNQTLSVHASKQVTLPPSNEKAEGKTYKIKPGDSLFKIALTHGVTMKQLMEWNKLSSVRIFVDQTILIEQLEENIQHVNVPPPETVEDLIEGPLPSLVEAALKQIGVPYLWAGTTPEGFDCSGFIYYVMNQSGNPVGRHNTQGYYDRSYEVNKPAPGDLVFFENTYKSGISHVGIYIGNNQMIHAADNIGIIISSLDNSYWKNHFESFKRFY</sequence>
<dbReference type="AlphaFoldDB" id="A0A4Y8LN37"/>
<dbReference type="GO" id="GO:0006508">
    <property type="term" value="P:proteolysis"/>
    <property type="evidence" value="ECO:0007669"/>
    <property type="project" value="UniProtKB-KW"/>
</dbReference>
<feature type="domain" description="LysM" evidence="9">
    <location>
        <begin position="28"/>
        <end position="71"/>
    </location>
</feature>
<evidence type="ECO:0000313" key="12">
    <source>
        <dbReference type="Proteomes" id="UP000297776"/>
    </source>
</evidence>
<dbReference type="GO" id="GO:0071555">
    <property type="term" value="P:cell wall organization"/>
    <property type="evidence" value="ECO:0007669"/>
    <property type="project" value="UniProtKB-KW"/>
</dbReference>
<feature type="domain" description="LysM" evidence="9">
    <location>
        <begin position="286"/>
        <end position="329"/>
    </location>
</feature>
<protein>
    <submittedName>
        <fullName evidence="11">LysM peptidoglycan-binding domain-containing protein</fullName>
    </submittedName>
</protein>
<dbReference type="InterPro" id="IPR036779">
    <property type="entry name" value="LysM_dom_sf"/>
</dbReference>
<evidence type="ECO:0000256" key="6">
    <source>
        <dbReference type="ARBA" id="ARBA00022807"/>
    </source>
</evidence>
<feature type="domain" description="LysM" evidence="9">
    <location>
        <begin position="225"/>
        <end position="268"/>
    </location>
</feature>
<dbReference type="Pfam" id="PF00877">
    <property type="entry name" value="NLPC_P60"/>
    <property type="match status" value="1"/>
</dbReference>
<dbReference type="InterPro" id="IPR000064">
    <property type="entry name" value="NLP_P60_dom"/>
</dbReference>
<dbReference type="InterPro" id="IPR038765">
    <property type="entry name" value="Papain-like_cys_pep_sf"/>
</dbReference>
<keyword evidence="7" id="KW-0961">Cell wall biogenesis/degradation</keyword>
<dbReference type="OrthoDB" id="9813368at2"/>
<dbReference type="Gene3D" id="3.90.1720.10">
    <property type="entry name" value="endopeptidase domain like (from Nostoc punctiforme)"/>
    <property type="match status" value="1"/>
</dbReference>
<reference evidence="11 12" key="1">
    <citation type="submission" date="2019-03" db="EMBL/GenBank/DDBJ databases">
        <authorList>
            <person name="Yang Y."/>
        </authorList>
    </citation>
    <scope>NUCLEOTIDE SEQUENCE [LARGE SCALE GENOMIC DNA]</scope>
    <source>
        <strain evidence="11 12">ASL-1</strain>
    </source>
</reference>
<dbReference type="GO" id="GO:0008932">
    <property type="term" value="F:lytic endotransglycosylase activity"/>
    <property type="evidence" value="ECO:0007669"/>
    <property type="project" value="TreeGrafter"/>
</dbReference>
<dbReference type="SMART" id="SM00257">
    <property type="entry name" value="LysM"/>
    <property type="match status" value="5"/>
</dbReference>
<proteinExistence type="inferred from homology"/>
<keyword evidence="6" id="KW-0788">Thiol protease</keyword>
<evidence type="ECO:0000259" key="10">
    <source>
        <dbReference type="PROSITE" id="PS51935"/>
    </source>
</evidence>
<accession>A0A4Y8LN37</accession>
<keyword evidence="5" id="KW-0378">Hydrolase</keyword>
<dbReference type="SUPFAM" id="SSF54106">
    <property type="entry name" value="LysM domain"/>
    <property type="match status" value="5"/>
</dbReference>
<evidence type="ECO:0000256" key="8">
    <source>
        <dbReference type="SAM" id="SignalP"/>
    </source>
</evidence>
<evidence type="ECO:0000259" key="9">
    <source>
        <dbReference type="PROSITE" id="PS51782"/>
    </source>
</evidence>
<dbReference type="Pfam" id="PF01476">
    <property type="entry name" value="LysM"/>
    <property type="match status" value="5"/>
</dbReference>
<keyword evidence="4" id="KW-0677">Repeat</keyword>
<comment type="similarity">
    <text evidence="1">Belongs to the peptidase C40 family.</text>
</comment>
<dbReference type="Gene3D" id="3.10.350.10">
    <property type="entry name" value="LysM domain"/>
    <property type="match status" value="5"/>
</dbReference>
<evidence type="ECO:0000256" key="5">
    <source>
        <dbReference type="ARBA" id="ARBA00022801"/>
    </source>
</evidence>
<dbReference type="GO" id="GO:0008234">
    <property type="term" value="F:cysteine-type peptidase activity"/>
    <property type="evidence" value="ECO:0007669"/>
    <property type="project" value="UniProtKB-KW"/>
</dbReference>
<dbReference type="PROSITE" id="PS51935">
    <property type="entry name" value="NLPC_P60"/>
    <property type="match status" value="1"/>
</dbReference>
<evidence type="ECO:0000256" key="4">
    <source>
        <dbReference type="ARBA" id="ARBA00022737"/>
    </source>
</evidence>
<keyword evidence="3 8" id="KW-0732">Signal</keyword>
<evidence type="ECO:0000256" key="2">
    <source>
        <dbReference type="ARBA" id="ARBA00022670"/>
    </source>
</evidence>
<organism evidence="11 12">
    <name type="scientific">Jeotgalibacillus salarius</name>
    <dbReference type="NCBI Taxonomy" id="546023"/>
    <lineage>
        <taxon>Bacteria</taxon>
        <taxon>Bacillati</taxon>
        <taxon>Bacillota</taxon>
        <taxon>Bacilli</taxon>
        <taxon>Bacillales</taxon>
        <taxon>Caryophanaceae</taxon>
        <taxon>Jeotgalibacillus</taxon>
    </lineage>
</organism>
<dbReference type="EMBL" id="SORX01000001">
    <property type="protein sequence ID" value="TFE04000.1"/>
    <property type="molecule type" value="Genomic_DNA"/>
</dbReference>
<comment type="caution">
    <text evidence="11">The sequence shown here is derived from an EMBL/GenBank/DDBJ whole genome shotgun (WGS) entry which is preliminary data.</text>
</comment>
<dbReference type="InterPro" id="IPR018392">
    <property type="entry name" value="LysM"/>
</dbReference>
<dbReference type="PANTHER" id="PTHR33734:SF22">
    <property type="entry name" value="MEMBRANE-BOUND LYTIC MUREIN TRANSGLYCOSYLASE D"/>
    <property type="match status" value="1"/>
</dbReference>
<name>A0A4Y8LN37_9BACL</name>
<keyword evidence="2" id="KW-0645">Protease</keyword>
<feature type="domain" description="LysM" evidence="9">
    <location>
        <begin position="158"/>
        <end position="201"/>
    </location>
</feature>
<evidence type="ECO:0000256" key="7">
    <source>
        <dbReference type="ARBA" id="ARBA00023316"/>
    </source>
</evidence>
<feature type="domain" description="NlpC/P60" evidence="10">
    <location>
        <begin position="352"/>
        <end position="473"/>
    </location>
</feature>